<keyword evidence="4 6" id="KW-1133">Transmembrane helix</keyword>
<feature type="domain" description="Major facilitator superfamily (MFS) profile" evidence="7">
    <location>
        <begin position="1"/>
        <end position="427"/>
    </location>
</feature>
<feature type="transmembrane region" description="Helical" evidence="6">
    <location>
        <begin position="179"/>
        <end position="201"/>
    </location>
</feature>
<evidence type="ECO:0000256" key="1">
    <source>
        <dbReference type="ARBA" id="ARBA00004651"/>
    </source>
</evidence>
<comment type="caution">
    <text evidence="8">The sequence shown here is derived from an EMBL/GenBank/DDBJ whole genome shotgun (WGS) entry which is preliminary data.</text>
</comment>
<feature type="transmembrane region" description="Helical" evidence="6">
    <location>
        <begin position="87"/>
        <end position="105"/>
    </location>
</feature>
<protein>
    <submittedName>
        <fullName evidence="8">Isoprimeverose transporter</fullName>
    </submittedName>
</protein>
<accession>A0A9X1V714</accession>
<feature type="transmembrane region" description="Helical" evidence="6">
    <location>
        <begin position="117"/>
        <end position="141"/>
    </location>
</feature>
<dbReference type="InterPro" id="IPR039672">
    <property type="entry name" value="MFS_2"/>
</dbReference>
<feature type="transmembrane region" description="Helical" evidence="6">
    <location>
        <begin position="56"/>
        <end position="75"/>
    </location>
</feature>
<gene>
    <name evidence="8" type="primary">xylP</name>
    <name evidence="8" type="ORF">MM817_00465</name>
</gene>
<dbReference type="GO" id="GO:0015293">
    <property type="term" value="F:symporter activity"/>
    <property type="evidence" value="ECO:0007669"/>
    <property type="project" value="InterPro"/>
</dbReference>
<evidence type="ECO:0000313" key="8">
    <source>
        <dbReference type="EMBL" id="MCI0182209.1"/>
    </source>
</evidence>
<name>A0A9X1V714_9BACL</name>
<dbReference type="GO" id="GO:0005886">
    <property type="term" value="C:plasma membrane"/>
    <property type="evidence" value="ECO:0007669"/>
    <property type="project" value="UniProtKB-SubCell"/>
</dbReference>
<keyword evidence="3 6" id="KW-0812">Transmembrane</keyword>
<evidence type="ECO:0000313" key="9">
    <source>
        <dbReference type="Proteomes" id="UP001139263"/>
    </source>
</evidence>
<evidence type="ECO:0000256" key="6">
    <source>
        <dbReference type="SAM" id="Phobius"/>
    </source>
</evidence>
<dbReference type="PROSITE" id="PS50850">
    <property type="entry name" value="MFS"/>
    <property type="match status" value="1"/>
</dbReference>
<evidence type="ECO:0000256" key="5">
    <source>
        <dbReference type="ARBA" id="ARBA00023136"/>
    </source>
</evidence>
<organism evidence="8 9">
    <name type="scientific">Sulfoacidibacillus ferrooxidans</name>
    <dbReference type="NCBI Taxonomy" id="2005001"/>
    <lineage>
        <taxon>Bacteria</taxon>
        <taxon>Bacillati</taxon>
        <taxon>Bacillota</taxon>
        <taxon>Bacilli</taxon>
        <taxon>Bacillales</taxon>
        <taxon>Alicyclobacillaceae</taxon>
        <taxon>Sulfoacidibacillus</taxon>
    </lineage>
</organism>
<evidence type="ECO:0000259" key="7">
    <source>
        <dbReference type="PROSITE" id="PS50850"/>
    </source>
</evidence>
<evidence type="ECO:0000256" key="3">
    <source>
        <dbReference type="ARBA" id="ARBA00022692"/>
    </source>
</evidence>
<dbReference type="EMBL" id="JALBUF010000001">
    <property type="protein sequence ID" value="MCI0182209.1"/>
    <property type="molecule type" value="Genomic_DNA"/>
</dbReference>
<reference evidence="8" key="1">
    <citation type="submission" date="2022-03" db="EMBL/GenBank/DDBJ databases">
        <title>Draft Genome Sequence of Firmicute Strain S0AB, a Heterotrophic Iron/Sulfur-Oxidizing Extreme Acidophile.</title>
        <authorList>
            <person name="Vergara E."/>
            <person name="Pakostova E."/>
            <person name="Johnson D.B."/>
            <person name="Holmes D.S."/>
        </authorList>
    </citation>
    <scope>NUCLEOTIDE SEQUENCE</scope>
    <source>
        <strain evidence="8">S0AB</strain>
    </source>
</reference>
<dbReference type="RefSeq" id="WP_241711821.1">
    <property type="nucleotide sequence ID" value="NZ_JALBUF010000001.1"/>
</dbReference>
<keyword evidence="2" id="KW-0813">Transport</keyword>
<feature type="transmembrane region" description="Helical" evidence="6">
    <location>
        <begin position="153"/>
        <end position="173"/>
    </location>
</feature>
<feature type="transmembrane region" description="Helical" evidence="6">
    <location>
        <begin position="296"/>
        <end position="313"/>
    </location>
</feature>
<dbReference type="PANTHER" id="PTHR11328:SF24">
    <property type="entry name" value="MAJOR FACILITATOR SUPERFAMILY (MFS) PROFILE DOMAIN-CONTAINING PROTEIN"/>
    <property type="match status" value="1"/>
</dbReference>
<feature type="transmembrane region" description="Helical" evidence="6">
    <location>
        <begin position="367"/>
        <end position="389"/>
    </location>
</feature>
<comment type="subcellular location">
    <subcellularLocation>
        <location evidence="1">Cell membrane</location>
        <topology evidence="1">Multi-pass membrane protein</topology>
    </subcellularLocation>
</comment>
<dbReference type="PANTHER" id="PTHR11328">
    <property type="entry name" value="MAJOR FACILITATOR SUPERFAMILY DOMAIN-CONTAINING PROTEIN"/>
    <property type="match status" value="1"/>
</dbReference>
<evidence type="ECO:0000256" key="2">
    <source>
        <dbReference type="ARBA" id="ARBA00022448"/>
    </source>
</evidence>
<dbReference type="AlphaFoldDB" id="A0A9X1V714"/>
<keyword evidence="9" id="KW-1185">Reference proteome</keyword>
<dbReference type="Gene3D" id="1.20.1250.20">
    <property type="entry name" value="MFS general substrate transporter like domains"/>
    <property type="match status" value="2"/>
</dbReference>
<dbReference type="InterPro" id="IPR020846">
    <property type="entry name" value="MFS_dom"/>
</dbReference>
<feature type="transmembrane region" description="Helical" evidence="6">
    <location>
        <begin position="26"/>
        <end position="44"/>
    </location>
</feature>
<dbReference type="InterPro" id="IPR036259">
    <property type="entry name" value="MFS_trans_sf"/>
</dbReference>
<feature type="transmembrane region" description="Helical" evidence="6">
    <location>
        <begin position="325"/>
        <end position="346"/>
    </location>
</feature>
<dbReference type="Proteomes" id="UP001139263">
    <property type="component" value="Unassembled WGS sequence"/>
</dbReference>
<feature type="transmembrane region" description="Helical" evidence="6">
    <location>
        <begin position="401"/>
        <end position="423"/>
    </location>
</feature>
<feature type="transmembrane region" description="Helical" evidence="6">
    <location>
        <begin position="266"/>
        <end position="284"/>
    </location>
</feature>
<dbReference type="Pfam" id="PF13347">
    <property type="entry name" value="MFS_2"/>
    <property type="match status" value="1"/>
</dbReference>
<sequence length="445" mass="49609">MKDRMEIESLDVVPLRKKMAYSANQLGINMLWNAFNTVAVFFYVTQLKVSGVELSTGMIVYGIINAGLNLLAGHFSDRTHTQWGRRIPYIVAAGLPFCIAFYFLFSPPMLHPQGLLVYFLLLTFIFDIGFTLTALNVGSLFPEMYQEEKSRVYVSAMQQVFGIIGLIIGVALSKSLGQTLGWSTMAIIFAIISVVSIYVSLYGSFENPTYRQESFQLGKALKATFQNKRFLMYVVASFLVQLSTTMFTTVSSFYTKYVVDMSALQSSLFLGGIFLVAMPVSFIWAKIAIRMSTVKAAMISTVLYMGTILAFLFDKSPISVIVTGFSMGISISGFLVLLNVLLADVIDYDAFLTGRRREGMYLGMNGFIVRLGLSVQYAIMAIFFSVSGYNSQLQVQNAGTVFGFRFLLGGLPIFFMLIALLMLGKYHRLMKPMVAHVSNTKYDRS</sequence>
<proteinExistence type="predicted"/>
<keyword evidence="5 6" id="KW-0472">Membrane</keyword>
<dbReference type="GO" id="GO:0008643">
    <property type="term" value="P:carbohydrate transport"/>
    <property type="evidence" value="ECO:0007669"/>
    <property type="project" value="InterPro"/>
</dbReference>
<dbReference type="SUPFAM" id="SSF103473">
    <property type="entry name" value="MFS general substrate transporter"/>
    <property type="match status" value="1"/>
</dbReference>
<evidence type="ECO:0000256" key="4">
    <source>
        <dbReference type="ARBA" id="ARBA00022989"/>
    </source>
</evidence>
<feature type="transmembrane region" description="Helical" evidence="6">
    <location>
        <begin position="230"/>
        <end position="254"/>
    </location>
</feature>